<organism evidence="1 2">
    <name type="scientific">Ajellomyces capsulatus</name>
    <name type="common">Darling's disease fungus</name>
    <name type="synonym">Histoplasma capsulatum</name>
    <dbReference type="NCBI Taxonomy" id="5037"/>
    <lineage>
        <taxon>Eukaryota</taxon>
        <taxon>Fungi</taxon>
        <taxon>Dikarya</taxon>
        <taxon>Ascomycota</taxon>
        <taxon>Pezizomycotina</taxon>
        <taxon>Eurotiomycetes</taxon>
        <taxon>Eurotiomycetidae</taxon>
        <taxon>Onygenales</taxon>
        <taxon>Ajellomycetaceae</taxon>
        <taxon>Histoplasma</taxon>
    </lineage>
</organism>
<evidence type="ECO:0000313" key="2">
    <source>
        <dbReference type="Proteomes" id="UP000670092"/>
    </source>
</evidence>
<dbReference type="Proteomes" id="UP000670092">
    <property type="component" value="Unassembled WGS sequence"/>
</dbReference>
<gene>
    <name evidence="1" type="ORF">I7I52_07672</name>
</gene>
<dbReference type="VEuPathDB" id="FungiDB:I7I52_07672"/>
<name>A0A8H7YJH6_AJECA</name>
<protein>
    <submittedName>
        <fullName evidence="1">Uncharacterized protein</fullName>
    </submittedName>
</protein>
<sequence>MIICPWILSTTGRSERSERSSPPVVILRHNGWACSGGYLLLPLPSLHSPLVHHNFSLELHALMLHRIITL</sequence>
<reference evidence="1 2" key="1">
    <citation type="submission" date="2021-01" db="EMBL/GenBank/DDBJ databases">
        <title>Chromosome-level genome assembly of a human fungal pathogen reveals clustering of transcriptionally co-regulated genes.</title>
        <authorList>
            <person name="Voorhies M."/>
            <person name="Cohen S."/>
            <person name="Shea T.P."/>
            <person name="Petrus S."/>
            <person name="Munoz J.F."/>
            <person name="Poplawski S."/>
            <person name="Goldman W.E."/>
            <person name="Michael T."/>
            <person name="Cuomo C.A."/>
            <person name="Sil A."/>
            <person name="Beyhan S."/>
        </authorList>
    </citation>
    <scope>NUCLEOTIDE SEQUENCE [LARGE SCALE GENOMIC DNA]</scope>
    <source>
        <strain evidence="1 2">G184AR</strain>
    </source>
</reference>
<dbReference type="AlphaFoldDB" id="A0A8H7YJH6"/>
<accession>A0A8H7YJH6</accession>
<comment type="caution">
    <text evidence="1">The sequence shown here is derived from an EMBL/GenBank/DDBJ whole genome shotgun (WGS) entry which is preliminary data.</text>
</comment>
<proteinExistence type="predicted"/>
<evidence type="ECO:0000313" key="1">
    <source>
        <dbReference type="EMBL" id="KAG5290608.1"/>
    </source>
</evidence>
<dbReference type="EMBL" id="JAEVHI010000005">
    <property type="protein sequence ID" value="KAG5290608.1"/>
    <property type="molecule type" value="Genomic_DNA"/>
</dbReference>